<dbReference type="EMBL" id="GAKP01016746">
    <property type="protein sequence ID" value="JAC42206.1"/>
    <property type="molecule type" value="Transcribed_RNA"/>
</dbReference>
<dbReference type="AlphaFoldDB" id="A0A034VJD7"/>
<dbReference type="EMBL" id="GAKP01016755">
    <property type="protein sequence ID" value="JAC42197.1"/>
    <property type="molecule type" value="Transcribed_RNA"/>
</dbReference>
<proteinExistence type="predicted"/>
<dbReference type="OrthoDB" id="8029473at2759"/>
<name>A0A034VJD7_BACDO</name>
<evidence type="ECO:0000313" key="1">
    <source>
        <dbReference type="EMBL" id="JAC42197.1"/>
    </source>
</evidence>
<reference evidence="1" key="1">
    <citation type="journal article" date="2014" name="BMC Genomics">
        <title>Characterizing the developmental transcriptome of the oriental fruit fly, Bactrocera dorsalis (Diptera: Tephritidae) through comparative genomic analysis with Drosophila melanogaster utilizing modENCODE datasets.</title>
        <authorList>
            <person name="Geib S.M."/>
            <person name="Calla B."/>
            <person name="Hall B."/>
            <person name="Hou S."/>
            <person name="Manoukis N.C."/>
        </authorList>
    </citation>
    <scope>NUCLEOTIDE SEQUENCE</scope>
    <source>
        <strain evidence="1">Punador</strain>
    </source>
</reference>
<organism evidence="1">
    <name type="scientific">Bactrocera dorsalis</name>
    <name type="common">Oriental fruit fly</name>
    <name type="synonym">Dacus dorsalis</name>
    <dbReference type="NCBI Taxonomy" id="27457"/>
    <lineage>
        <taxon>Eukaryota</taxon>
        <taxon>Metazoa</taxon>
        <taxon>Ecdysozoa</taxon>
        <taxon>Arthropoda</taxon>
        <taxon>Hexapoda</taxon>
        <taxon>Insecta</taxon>
        <taxon>Pterygota</taxon>
        <taxon>Neoptera</taxon>
        <taxon>Endopterygota</taxon>
        <taxon>Diptera</taxon>
        <taxon>Brachycera</taxon>
        <taxon>Muscomorpha</taxon>
        <taxon>Tephritoidea</taxon>
        <taxon>Tephritidae</taxon>
        <taxon>Bactrocera</taxon>
        <taxon>Bactrocera</taxon>
    </lineage>
</organism>
<protein>
    <submittedName>
        <fullName evidence="1">Uncharacterized protein</fullName>
    </submittedName>
</protein>
<sequence length="178" mass="19142">RSYQRKIFPTKIVNKMQIKREVLEALFILSISVWYVSGQACNVCQSNSAACINETSFYLCYGGTVPIEDQIFHCADGLICSNLPNICFQSNGASASCGDTSSCGLCNENQVFACTSRNTFAFCFGATKPTDVTGSCPTGRICDASTQDICVTEVQSTSIICNLDSPVATSLPDNVTTF</sequence>
<feature type="non-terminal residue" evidence="1">
    <location>
        <position position="1"/>
    </location>
</feature>
<accession>A0A034VJD7</accession>